<keyword evidence="2" id="KW-1185">Reference proteome</keyword>
<sequence>MNVHAIRCTRAEDLPAKMKEFLEYDNSKPVLMECVVERNEHVFPMVPAGKALHEQFVHPTLRDPPSKA</sequence>
<organism evidence="1 2">
    <name type="scientific">Collybiopsis confluens</name>
    <dbReference type="NCBI Taxonomy" id="2823264"/>
    <lineage>
        <taxon>Eukaryota</taxon>
        <taxon>Fungi</taxon>
        <taxon>Dikarya</taxon>
        <taxon>Basidiomycota</taxon>
        <taxon>Agaricomycotina</taxon>
        <taxon>Agaricomycetes</taxon>
        <taxon>Agaricomycetidae</taxon>
        <taxon>Agaricales</taxon>
        <taxon>Marasmiineae</taxon>
        <taxon>Omphalotaceae</taxon>
        <taxon>Collybiopsis</taxon>
    </lineage>
</organism>
<name>A0A8H5LPB7_9AGAR</name>
<dbReference type="OrthoDB" id="16262at2759"/>
<protein>
    <recommendedName>
        <fullName evidence="3">Acetolactate synthase</fullName>
    </recommendedName>
</protein>
<reference evidence="1 2" key="1">
    <citation type="journal article" date="2020" name="ISME J.">
        <title>Uncovering the hidden diversity of litter-decomposition mechanisms in mushroom-forming fungi.</title>
        <authorList>
            <person name="Floudas D."/>
            <person name="Bentzer J."/>
            <person name="Ahren D."/>
            <person name="Johansson T."/>
            <person name="Persson P."/>
            <person name="Tunlid A."/>
        </authorList>
    </citation>
    <scope>NUCLEOTIDE SEQUENCE [LARGE SCALE GENOMIC DNA]</scope>
    <source>
        <strain evidence="1 2">CBS 406.79</strain>
    </source>
</reference>
<evidence type="ECO:0000313" key="2">
    <source>
        <dbReference type="Proteomes" id="UP000518752"/>
    </source>
</evidence>
<proteinExistence type="predicted"/>
<dbReference type="InterPro" id="IPR029061">
    <property type="entry name" value="THDP-binding"/>
</dbReference>
<dbReference type="Gene3D" id="3.40.50.970">
    <property type="match status" value="1"/>
</dbReference>
<dbReference type="EMBL" id="JAACJN010000186">
    <property type="protein sequence ID" value="KAF5364509.1"/>
    <property type="molecule type" value="Genomic_DNA"/>
</dbReference>
<dbReference type="Proteomes" id="UP000518752">
    <property type="component" value="Unassembled WGS sequence"/>
</dbReference>
<dbReference type="SUPFAM" id="SSF52518">
    <property type="entry name" value="Thiamin diphosphate-binding fold (THDP-binding)"/>
    <property type="match status" value="1"/>
</dbReference>
<dbReference type="AlphaFoldDB" id="A0A8H5LPB7"/>
<gene>
    <name evidence="1" type="ORF">D9757_011975</name>
</gene>
<evidence type="ECO:0000313" key="1">
    <source>
        <dbReference type="EMBL" id="KAF5364509.1"/>
    </source>
</evidence>
<comment type="caution">
    <text evidence="1">The sequence shown here is derived from an EMBL/GenBank/DDBJ whole genome shotgun (WGS) entry which is preliminary data.</text>
</comment>
<evidence type="ECO:0008006" key="3">
    <source>
        <dbReference type="Google" id="ProtNLM"/>
    </source>
</evidence>
<accession>A0A8H5LPB7</accession>